<accession>A0A7C9IPZ2</accession>
<proteinExistence type="predicted"/>
<dbReference type="EMBL" id="WEZT01000002">
    <property type="protein sequence ID" value="MYV04439.1"/>
    <property type="molecule type" value="Genomic_DNA"/>
</dbReference>
<dbReference type="Proteomes" id="UP000480570">
    <property type="component" value="Unassembled WGS sequence"/>
</dbReference>
<dbReference type="Pfam" id="PF05119">
    <property type="entry name" value="Terminase_4"/>
    <property type="match status" value="1"/>
</dbReference>
<name>A0A7C9IPZ2_9LACO</name>
<dbReference type="NCBIfam" id="TIGR01558">
    <property type="entry name" value="sm_term_P27"/>
    <property type="match status" value="1"/>
</dbReference>
<evidence type="ECO:0000313" key="2">
    <source>
        <dbReference type="EMBL" id="MYV04439.1"/>
    </source>
</evidence>
<protein>
    <submittedName>
        <fullName evidence="2">Phage terminase small subunit P27 family</fullName>
    </submittedName>
</protein>
<evidence type="ECO:0000256" key="1">
    <source>
        <dbReference type="SAM" id="MobiDB-lite"/>
    </source>
</evidence>
<dbReference type="AlphaFoldDB" id="A0A7C9IPZ2"/>
<reference evidence="2 3" key="1">
    <citation type="journal article" date="2019" name="Appl. Environ. Microbiol.">
        <title>Genetic determinants of hydroxycinnamic acid metabolism in heterofermentative lactobacilli.</title>
        <authorList>
            <person name="Gaur G."/>
            <person name="Oh J.H."/>
            <person name="Filannino P."/>
            <person name="Gobbetti M."/>
            <person name="van Pijkeren J.P."/>
            <person name="Ganzle M.G."/>
        </authorList>
    </citation>
    <scope>NUCLEOTIDE SEQUENCE [LARGE SCALE GENOMIC DNA]</scope>
    <source>
        <strain evidence="2 3">FUA3583</strain>
    </source>
</reference>
<sequence>MAGRPRKLTTNPSDRKDQRDATKKLVDENKAEPKLAINPPKYLKSYARSMYSKLAPILNDKGYITQSDAAILESFCINFQMLRTAYEDLQKNGQTKPAYRTVVDPTTGDVVAHDFTGYKRNPSTRIIDAATAKLNSLGQQIGLTPASRATFANLNVDKDDDGASIADLAKLFGGA</sequence>
<feature type="compositionally biased region" description="Basic and acidic residues" evidence="1">
    <location>
        <begin position="13"/>
        <end position="31"/>
    </location>
</feature>
<organism evidence="2 3">
    <name type="scientific">Furfurilactobacillus rossiae</name>
    <dbReference type="NCBI Taxonomy" id="231049"/>
    <lineage>
        <taxon>Bacteria</taxon>
        <taxon>Bacillati</taxon>
        <taxon>Bacillota</taxon>
        <taxon>Bacilli</taxon>
        <taxon>Lactobacillales</taxon>
        <taxon>Lactobacillaceae</taxon>
        <taxon>Furfurilactobacillus</taxon>
    </lineage>
</organism>
<feature type="region of interest" description="Disordered" evidence="1">
    <location>
        <begin position="1"/>
        <end position="31"/>
    </location>
</feature>
<comment type="caution">
    <text evidence="2">The sequence shown here is derived from an EMBL/GenBank/DDBJ whole genome shotgun (WGS) entry which is preliminary data.</text>
</comment>
<evidence type="ECO:0000313" key="3">
    <source>
        <dbReference type="Proteomes" id="UP000480570"/>
    </source>
</evidence>
<dbReference type="InterPro" id="IPR006448">
    <property type="entry name" value="Phage_term_ssu_P27"/>
</dbReference>
<gene>
    <name evidence="2" type="ORF">GB992_00750</name>
</gene>